<dbReference type="GO" id="GO:1901259">
    <property type="term" value="P:chloroplast rRNA processing"/>
    <property type="evidence" value="ECO:0000318"/>
    <property type="project" value="GO_Central"/>
</dbReference>
<dbReference type="PaxDb" id="3055-EDP08331"/>
<dbReference type="GO" id="GO:0000963">
    <property type="term" value="P:mitochondrial RNA processing"/>
    <property type="evidence" value="ECO:0000318"/>
    <property type="project" value="GO_Central"/>
</dbReference>
<gene>
    <name evidence="1" type="ORF">CHLRE_06g258051v5</name>
</gene>
<evidence type="ECO:0000313" key="2">
    <source>
        <dbReference type="Proteomes" id="UP000006906"/>
    </source>
</evidence>
<dbReference type="PROSITE" id="PS51286">
    <property type="entry name" value="RAP"/>
    <property type="match status" value="1"/>
</dbReference>
<dbReference type="InterPro" id="IPR013584">
    <property type="entry name" value="RAP"/>
</dbReference>
<dbReference type="GO" id="GO:0035770">
    <property type="term" value="C:ribonucleoprotein granule"/>
    <property type="evidence" value="ECO:0000318"/>
    <property type="project" value="GO_Central"/>
</dbReference>
<dbReference type="GeneID" id="5722088"/>
<accession>A8HXW3</accession>
<dbReference type="Proteomes" id="UP000006906">
    <property type="component" value="Chromosome 6"/>
</dbReference>
<dbReference type="InterPro" id="IPR050870">
    <property type="entry name" value="FAST_kinase"/>
</dbReference>
<dbReference type="KEGG" id="cre:CHLRE_06g258051v5"/>
<dbReference type="GO" id="GO:0009507">
    <property type="term" value="C:chloroplast"/>
    <property type="evidence" value="ECO:0007669"/>
    <property type="project" value="GOC"/>
</dbReference>
<dbReference type="HOGENOM" id="CLU_022968_0_0_1"/>
<proteinExistence type="predicted"/>
<dbReference type="SMART" id="SM00952">
    <property type="entry name" value="RAP"/>
    <property type="match status" value="1"/>
</dbReference>
<protein>
    <submittedName>
        <fullName evidence="1">Uncharacterized protein</fullName>
    </submittedName>
</protein>
<organism evidence="1 2">
    <name type="scientific">Chlamydomonas reinhardtii</name>
    <name type="common">Chlamydomonas smithii</name>
    <dbReference type="NCBI Taxonomy" id="3055"/>
    <lineage>
        <taxon>Eukaryota</taxon>
        <taxon>Viridiplantae</taxon>
        <taxon>Chlorophyta</taxon>
        <taxon>core chlorophytes</taxon>
        <taxon>Chlorophyceae</taxon>
        <taxon>CS clade</taxon>
        <taxon>Chlamydomonadales</taxon>
        <taxon>Chlamydomonadaceae</taxon>
        <taxon>Chlamydomonas</taxon>
    </lineage>
</organism>
<dbReference type="GO" id="GO:0003723">
    <property type="term" value="F:RNA binding"/>
    <property type="evidence" value="ECO:0000318"/>
    <property type="project" value="GO_Central"/>
</dbReference>
<reference evidence="1 2" key="1">
    <citation type="journal article" date="2007" name="Science">
        <title>The Chlamydomonas genome reveals the evolution of key animal and plant functions.</title>
        <authorList>
            <person name="Merchant S.S."/>
            <person name="Prochnik S.E."/>
            <person name="Vallon O."/>
            <person name="Harris E.H."/>
            <person name="Karpowicz S.J."/>
            <person name="Witman G.B."/>
            <person name="Terry A."/>
            <person name="Salamov A."/>
            <person name="Fritz-Laylin L.K."/>
            <person name="Marechal-Drouard L."/>
            <person name="Marshall W.F."/>
            <person name="Qu L.H."/>
            <person name="Nelson D.R."/>
            <person name="Sanderfoot A.A."/>
            <person name="Spalding M.H."/>
            <person name="Kapitonov V.V."/>
            <person name="Ren Q."/>
            <person name="Ferris P."/>
            <person name="Lindquist E."/>
            <person name="Shapiro H."/>
            <person name="Lucas S.M."/>
            <person name="Grimwood J."/>
            <person name="Schmutz J."/>
            <person name="Cardol P."/>
            <person name="Cerutti H."/>
            <person name="Chanfreau G."/>
            <person name="Chen C.L."/>
            <person name="Cognat V."/>
            <person name="Croft M.T."/>
            <person name="Dent R."/>
            <person name="Dutcher S."/>
            <person name="Fernandez E."/>
            <person name="Fukuzawa H."/>
            <person name="Gonzalez-Ballester D."/>
            <person name="Gonzalez-Halphen D."/>
            <person name="Hallmann A."/>
            <person name="Hanikenne M."/>
            <person name="Hippler M."/>
            <person name="Inwood W."/>
            <person name="Jabbari K."/>
            <person name="Kalanon M."/>
            <person name="Kuras R."/>
            <person name="Lefebvre P.A."/>
            <person name="Lemaire S.D."/>
            <person name="Lobanov A.V."/>
            <person name="Lohr M."/>
            <person name="Manuell A."/>
            <person name="Meier I."/>
            <person name="Mets L."/>
            <person name="Mittag M."/>
            <person name="Mittelmeier T."/>
            <person name="Moroney J.V."/>
            <person name="Moseley J."/>
            <person name="Napoli C."/>
            <person name="Nedelcu A.M."/>
            <person name="Niyogi K."/>
            <person name="Novoselov S.V."/>
            <person name="Paulsen I.T."/>
            <person name="Pazour G."/>
            <person name="Purton S."/>
            <person name="Ral J.P."/>
            <person name="Riano-Pachon D.M."/>
            <person name="Riekhof W."/>
            <person name="Rymarquis L."/>
            <person name="Schroda M."/>
            <person name="Stern D."/>
            <person name="Umen J."/>
            <person name="Willows R."/>
            <person name="Wilson N."/>
            <person name="Zimmer S.L."/>
            <person name="Allmer J."/>
            <person name="Balk J."/>
            <person name="Bisova K."/>
            <person name="Chen C.J."/>
            <person name="Elias M."/>
            <person name="Gendler K."/>
            <person name="Hauser C."/>
            <person name="Lamb M.R."/>
            <person name="Ledford H."/>
            <person name="Long J.C."/>
            <person name="Minagawa J."/>
            <person name="Page M.D."/>
            <person name="Pan J."/>
            <person name="Pootakham W."/>
            <person name="Roje S."/>
            <person name="Rose A."/>
            <person name="Stahlberg E."/>
            <person name="Terauchi A.M."/>
            <person name="Yang P."/>
            <person name="Ball S."/>
            <person name="Bowler C."/>
            <person name="Dieckmann C.L."/>
            <person name="Gladyshev V.N."/>
            <person name="Green P."/>
            <person name="Jorgensen R."/>
            <person name="Mayfield S."/>
            <person name="Mueller-Roeber B."/>
            <person name="Rajamani S."/>
            <person name="Sayre R.T."/>
            <person name="Brokstein P."/>
            <person name="Dubchak I."/>
            <person name="Goodstein D."/>
            <person name="Hornick L."/>
            <person name="Huang Y.W."/>
            <person name="Jhaveri J."/>
            <person name="Luo Y."/>
            <person name="Martinez D."/>
            <person name="Ngau W.C."/>
            <person name="Otillar B."/>
            <person name="Poliakov A."/>
            <person name="Porter A."/>
            <person name="Szajkowski L."/>
            <person name="Werner G."/>
            <person name="Zhou K."/>
            <person name="Grigoriev I.V."/>
            <person name="Rokhsar D.S."/>
            <person name="Grossman A.R."/>
        </authorList>
    </citation>
    <scope>NUCLEOTIDE SEQUENCE [LARGE SCALE GENOMIC DNA]</scope>
    <source>
        <strain evidence="2">CC-503</strain>
    </source>
</reference>
<dbReference type="Pfam" id="PF08373">
    <property type="entry name" value="RAP"/>
    <property type="match status" value="1"/>
</dbReference>
<dbReference type="AlphaFoldDB" id="A8HXW3"/>
<dbReference type="GO" id="GO:0005759">
    <property type="term" value="C:mitochondrial matrix"/>
    <property type="evidence" value="ECO:0000318"/>
    <property type="project" value="GO_Central"/>
</dbReference>
<dbReference type="PANTHER" id="PTHR21228:SF40">
    <property type="entry name" value="LD45607P"/>
    <property type="match status" value="1"/>
</dbReference>
<dbReference type="OrthoDB" id="5955355at2759"/>
<dbReference type="GO" id="GO:0044528">
    <property type="term" value="P:regulation of mitochondrial mRNA stability"/>
    <property type="evidence" value="ECO:0000318"/>
    <property type="project" value="GO_Central"/>
</dbReference>
<dbReference type="PANTHER" id="PTHR21228">
    <property type="entry name" value="FAST LEU-RICH DOMAIN-CONTAINING"/>
    <property type="match status" value="1"/>
</dbReference>
<dbReference type="RefSeq" id="XP_001696354.1">
    <property type="nucleotide sequence ID" value="XM_001696302.2"/>
</dbReference>
<evidence type="ECO:0000313" key="1">
    <source>
        <dbReference type="EMBL" id="PNW81734.1"/>
    </source>
</evidence>
<sequence>MSLLAPSRPAARVSTRRKAATAAIRASIIATLTPALLPLVPRIRNPFGCSIPLWVLAKAGAASDERVESQLAPVLLQRLGDPVLLKHAAPQSLANALYALGKLREDQQHRGSGWDPTASAHLTALARAVASRLRGAWGHGFNAQDTSNSLWACAKLGYRGSELSLPLAEAAAALAVLETLCGETLRRLRAPELAAAFKPQELTNILMALQGLPQIGRQQSELLAAAVAAVDLQRDFAGYNSQDLSDSAWALAKMGYGQGTTPLSSKQSQWYAAAVAAAQRPGVMASAKPQAWANLLYALALVRYQPSPTLLEAGAASVMESGTAHSCAITLWALAVLQLRHAGVESAVCDRLGELLWLHPASVPVQHLSSSLWALAVLAGGGGPAGLAAAPLARALAEEAVRRRKDLTKGGLAQLWQARQELGNEVEALTRGPDVQAAMEAAVAATQATGSNPSRTQEQAAKALLSLTQKGLLPIVSVWTETAVEGMLGRVDIVTDWSFGRMVAVEVDGPIHFLRGRKGNVSAVDGSTALRNRQLQRAFGKGNVLYVPYWHWNGLKTPAKQEAYLLRRLQQ</sequence>
<keyword evidence="2" id="KW-1185">Reference proteome</keyword>
<dbReference type="InParanoid" id="A8HXW3"/>
<dbReference type="Gramene" id="PNW81734">
    <property type="protein sequence ID" value="PNW81734"/>
    <property type="gene ID" value="CHLRE_06g258051v5"/>
</dbReference>
<dbReference type="eggNOG" id="ENOG502RRD2">
    <property type="taxonomic scope" value="Eukaryota"/>
</dbReference>
<dbReference type="EMBL" id="CM008967">
    <property type="protein sequence ID" value="PNW81734.1"/>
    <property type="molecule type" value="Genomic_DNA"/>
</dbReference>
<name>A8HXW3_CHLRE</name>